<dbReference type="AlphaFoldDB" id="A0A517Y1V9"/>
<dbReference type="InterPro" id="IPR012337">
    <property type="entry name" value="RNaseH-like_sf"/>
</dbReference>
<dbReference type="OrthoDB" id="141460at2"/>
<dbReference type="Proteomes" id="UP000319576">
    <property type="component" value="Chromosome"/>
</dbReference>
<name>A0A517Y1V9_9BACT</name>
<dbReference type="SUPFAM" id="SSF53098">
    <property type="entry name" value="Ribonuclease H-like"/>
    <property type="match status" value="1"/>
</dbReference>
<keyword evidence="1" id="KW-1133">Transmembrane helix</keyword>
<organism evidence="3 4">
    <name type="scientific">Urbifossiella limnaea</name>
    <dbReference type="NCBI Taxonomy" id="2528023"/>
    <lineage>
        <taxon>Bacteria</taxon>
        <taxon>Pseudomonadati</taxon>
        <taxon>Planctomycetota</taxon>
        <taxon>Planctomycetia</taxon>
        <taxon>Gemmatales</taxon>
        <taxon>Gemmataceae</taxon>
        <taxon>Urbifossiella</taxon>
    </lineage>
</organism>
<gene>
    <name evidence="3" type="ORF">ETAA1_57350</name>
</gene>
<sequence>MSASSIVHDWRGTVRDLLPGLHGHQANTLADLSLAVALAGDCRAGWVAPRLPTNAAPASTRRRFERALANPRLRPRVAQRDLGRALLAHWAGRTVLLVLDETPRANDLRAMCVRVAHAGRALPLAAEVYRTGAAPRPMPLLVRGLLRQVRGCLPRPCRVVLLADRGLAWPTLVDFCTESGWHYVLRLLGQTVIRFPDGTERAARELAPRVGTRWVGAAAAFRKAGWRGAGVVATWERGMKEPWVLLADEPGSLRHARAYAKRMWVEESFRDDKGGALGWGASRVDRPAHAARLLVLLALAVVLAVSRGGAATKAGRRRAVDPHQRRRLSIVQVGLQWLRHAVAHALYDRLRLRRLYLYPE</sequence>
<dbReference type="Pfam" id="PF01609">
    <property type="entry name" value="DDE_Tnp_1"/>
    <property type="match status" value="1"/>
</dbReference>
<reference evidence="3 4" key="1">
    <citation type="submission" date="2019-02" db="EMBL/GenBank/DDBJ databases">
        <title>Deep-cultivation of Planctomycetes and their phenomic and genomic characterization uncovers novel biology.</title>
        <authorList>
            <person name="Wiegand S."/>
            <person name="Jogler M."/>
            <person name="Boedeker C."/>
            <person name="Pinto D."/>
            <person name="Vollmers J."/>
            <person name="Rivas-Marin E."/>
            <person name="Kohn T."/>
            <person name="Peeters S.H."/>
            <person name="Heuer A."/>
            <person name="Rast P."/>
            <person name="Oberbeckmann S."/>
            <person name="Bunk B."/>
            <person name="Jeske O."/>
            <person name="Meyerdierks A."/>
            <person name="Storesund J.E."/>
            <person name="Kallscheuer N."/>
            <person name="Luecker S."/>
            <person name="Lage O.M."/>
            <person name="Pohl T."/>
            <person name="Merkel B.J."/>
            <person name="Hornburger P."/>
            <person name="Mueller R.-W."/>
            <person name="Bruemmer F."/>
            <person name="Labrenz M."/>
            <person name="Spormann A.M."/>
            <person name="Op den Camp H."/>
            <person name="Overmann J."/>
            <person name="Amann R."/>
            <person name="Jetten M.S.M."/>
            <person name="Mascher T."/>
            <person name="Medema M.H."/>
            <person name="Devos D.P."/>
            <person name="Kaster A.-K."/>
            <person name="Ovreas L."/>
            <person name="Rohde M."/>
            <person name="Galperin M.Y."/>
            <person name="Jogler C."/>
        </authorList>
    </citation>
    <scope>NUCLEOTIDE SEQUENCE [LARGE SCALE GENOMIC DNA]</scope>
    <source>
        <strain evidence="3 4">ETA_A1</strain>
    </source>
</reference>
<dbReference type="EMBL" id="CP036273">
    <property type="protein sequence ID" value="QDU23729.1"/>
    <property type="molecule type" value="Genomic_DNA"/>
</dbReference>
<dbReference type="PANTHER" id="PTHR35404:SF8">
    <property type="entry name" value="TRANSPOSASE OF TN10"/>
    <property type="match status" value="1"/>
</dbReference>
<protein>
    <recommendedName>
        <fullName evidence="2">Transposase IS4-like domain-containing protein</fullName>
    </recommendedName>
</protein>
<dbReference type="KEGG" id="uli:ETAA1_57350"/>
<keyword evidence="1" id="KW-0812">Transmembrane</keyword>
<accession>A0A517Y1V9</accession>
<evidence type="ECO:0000313" key="3">
    <source>
        <dbReference type="EMBL" id="QDU23729.1"/>
    </source>
</evidence>
<proteinExistence type="predicted"/>
<dbReference type="GO" id="GO:0006313">
    <property type="term" value="P:DNA transposition"/>
    <property type="evidence" value="ECO:0007669"/>
    <property type="project" value="InterPro"/>
</dbReference>
<dbReference type="PANTHER" id="PTHR35404">
    <property type="entry name" value="TRANSPOSASE OF TN10"/>
    <property type="match status" value="1"/>
</dbReference>
<feature type="transmembrane region" description="Helical" evidence="1">
    <location>
        <begin position="290"/>
        <end position="310"/>
    </location>
</feature>
<evidence type="ECO:0000313" key="4">
    <source>
        <dbReference type="Proteomes" id="UP000319576"/>
    </source>
</evidence>
<dbReference type="GO" id="GO:0003677">
    <property type="term" value="F:DNA binding"/>
    <property type="evidence" value="ECO:0007669"/>
    <property type="project" value="InterPro"/>
</dbReference>
<evidence type="ECO:0000259" key="2">
    <source>
        <dbReference type="Pfam" id="PF01609"/>
    </source>
</evidence>
<keyword evidence="4" id="KW-1185">Reference proteome</keyword>
<feature type="domain" description="Transposase IS4-like" evidence="2">
    <location>
        <begin position="146"/>
        <end position="303"/>
    </location>
</feature>
<dbReference type="RefSeq" id="WP_145243954.1">
    <property type="nucleotide sequence ID" value="NZ_CP036273.1"/>
</dbReference>
<dbReference type="InterPro" id="IPR002559">
    <property type="entry name" value="Transposase_11"/>
</dbReference>
<keyword evidence="1" id="KW-0472">Membrane</keyword>
<evidence type="ECO:0000256" key="1">
    <source>
        <dbReference type="SAM" id="Phobius"/>
    </source>
</evidence>
<dbReference type="GO" id="GO:0004803">
    <property type="term" value="F:transposase activity"/>
    <property type="evidence" value="ECO:0007669"/>
    <property type="project" value="InterPro"/>
</dbReference>